<comment type="subcellular location">
    <subcellularLocation>
        <location evidence="2">Membrane</location>
        <topology evidence="2">Multi-pass membrane protein</topology>
    </subcellularLocation>
</comment>
<evidence type="ECO:0000259" key="15">
    <source>
        <dbReference type="Pfam" id="PF13493"/>
    </source>
</evidence>
<evidence type="ECO:0000313" key="18">
    <source>
        <dbReference type="Proteomes" id="UP000195807"/>
    </source>
</evidence>
<keyword evidence="8 17" id="KW-0418">Kinase</keyword>
<sequence length="338" mass="36898">MRISRTDFVGAFETPLQRVLAGIAFGLACSLVMILLRGIVNLWAPTSGPFALVYPTILIATLYGRWQAGLVSYVIGFLWAWWLVLPEAHSFRFEVATDPSRVAINAWSAMIVVILAEAWRRAVREAAVARDLEIKRRDMLMAELEHRTKNNFALVASLLSLQRRRLDNPAASAALDEAIGRVSTFASAYENLAAAHGEGVQVSMKDYLSEVVRRIASGVFDDTVRVEARIDDCSMPRQTAVAIGLFTNEALTNAAKYAFPDGTTGQIDLSFVCEGEAWKLTISDNGIGDAGPRMGRSNNARPGLGTGLMKAFAQQAEADHDIVIENTGRTVTLTRSAH</sequence>
<keyword evidence="5" id="KW-0808">Transferase</keyword>
<feature type="transmembrane region" description="Helical" evidence="13">
    <location>
        <begin position="20"/>
        <end position="40"/>
    </location>
</feature>
<evidence type="ECO:0000256" key="4">
    <source>
        <dbReference type="ARBA" id="ARBA00022553"/>
    </source>
</evidence>
<dbReference type="Gene3D" id="3.30.565.10">
    <property type="entry name" value="Histidine kinase-like ATPase, C-terminal domain"/>
    <property type="match status" value="1"/>
</dbReference>
<evidence type="ECO:0000256" key="8">
    <source>
        <dbReference type="ARBA" id="ARBA00022777"/>
    </source>
</evidence>
<dbReference type="EMBL" id="CP019602">
    <property type="protein sequence ID" value="ARU16106.1"/>
    <property type="molecule type" value="Genomic_DNA"/>
</dbReference>
<dbReference type="STRING" id="450378.GCA_001661675_01547"/>
<feature type="domain" description="Signal transduction histidine kinase subgroup 2 dimerisation and phosphoacceptor" evidence="14">
    <location>
        <begin position="143"/>
        <end position="216"/>
    </location>
</feature>
<feature type="domain" description="Sensor protein KdpD transmembrane" evidence="15">
    <location>
        <begin position="25"/>
        <end position="127"/>
    </location>
</feature>
<dbReference type="InterPro" id="IPR025201">
    <property type="entry name" value="KdpD_TM"/>
</dbReference>
<feature type="transmembrane region" description="Helical" evidence="13">
    <location>
        <begin position="52"/>
        <end position="82"/>
    </location>
</feature>
<dbReference type="PANTHER" id="PTHR41523">
    <property type="entry name" value="TWO-COMPONENT SYSTEM SENSOR PROTEIN"/>
    <property type="match status" value="1"/>
</dbReference>
<comment type="catalytic activity">
    <reaction evidence="1">
        <text>ATP + protein L-histidine = ADP + protein N-phospho-L-histidine.</text>
        <dbReference type="EC" id="2.7.13.3"/>
    </reaction>
</comment>
<evidence type="ECO:0000259" key="14">
    <source>
        <dbReference type="Pfam" id="PF07568"/>
    </source>
</evidence>
<dbReference type="GO" id="GO:0016020">
    <property type="term" value="C:membrane"/>
    <property type="evidence" value="ECO:0007669"/>
    <property type="project" value="UniProtKB-SubCell"/>
</dbReference>
<feature type="domain" description="Histidine kinase/HSP90-like ATPase" evidence="16">
    <location>
        <begin position="237"/>
        <end position="334"/>
    </location>
</feature>
<keyword evidence="11" id="KW-0902">Two-component regulatory system</keyword>
<dbReference type="KEGG" id="cman:A9D14_07725"/>
<evidence type="ECO:0000256" key="12">
    <source>
        <dbReference type="ARBA" id="ARBA00023136"/>
    </source>
</evidence>
<dbReference type="SUPFAM" id="SSF55874">
    <property type="entry name" value="ATPase domain of HSP90 chaperone/DNA topoisomerase II/histidine kinase"/>
    <property type="match status" value="1"/>
</dbReference>
<dbReference type="Pfam" id="PF07568">
    <property type="entry name" value="HisKA_2"/>
    <property type="match status" value="1"/>
</dbReference>
<dbReference type="Pfam" id="PF13581">
    <property type="entry name" value="HATPase_c_2"/>
    <property type="match status" value="1"/>
</dbReference>
<evidence type="ECO:0000256" key="5">
    <source>
        <dbReference type="ARBA" id="ARBA00022679"/>
    </source>
</evidence>
<protein>
    <recommendedName>
        <fullName evidence="3">histidine kinase</fullName>
        <ecNumber evidence="3">2.7.13.3</ecNumber>
    </recommendedName>
</protein>
<keyword evidence="4" id="KW-0597">Phosphoprotein</keyword>
<keyword evidence="10 13" id="KW-1133">Transmembrane helix</keyword>
<evidence type="ECO:0000256" key="7">
    <source>
        <dbReference type="ARBA" id="ARBA00022741"/>
    </source>
</evidence>
<keyword evidence="12 13" id="KW-0472">Membrane</keyword>
<dbReference type="Gene3D" id="1.20.120.620">
    <property type="entry name" value="Backbone structure of the membrane domain of e. Coli histidine kinase receptor kdpd"/>
    <property type="match status" value="1"/>
</dbReference>
<dbReference type="GO" id="GO:0005524">
    <property type="term" value="F:ATP binding"/>
    <property type="evidence" value="ECO:0007669"/>
    <property type="project" value="UniProtKB-KW"/>
</dbReference>
<dbReference type="GO" id="GO:0004673">
    <property type="term" value="F:protein histidine kinase activity"/>
    <property type="evidence" value="ECO:0007669"/>
    <property type="project" value="UniProtKB-EC"/>
</dbReference>
<evidence type="ECO:0000256" key="6">
    <source>
        <dbReference type="ARBA" id="ARBA00022692"/>
    </source>
</evidence>
<dbReference type="InterPro" id="IPR003594">
    <property type="entry name" value="HATPase_dom"/>
</dbReference>
<proteinExistence type="predicted"/>
<evidence type="ECO:0000256" key="2">
    <source>
        <dbReference type="ARBA" id="ARBA00004141"/>
    </source>
</evidence>
<dbReference type="Pfam" id="PF13493">
    <property type="entry name" value="DUF4118"/>
    <property type="match status" value="1"/>
</dbReference>
<name>A0A1Z1FBK5_9SPHN</name>
<dbReference type="AlphaFoldDB" id="A0A1Z1FBK5"/>
<dbReference type="RefSeq" id="WP_066844891.1">
    <property type="nucleotide sequence ID" value="NZ_CP019602.1"/>
</dbReference>
<gene>
    <name evidence="17" type="ORF">A9D14_07725</name>
</gene>
<keyword evidence="18" id="KW-1185">Reference proteome</keyword>
<keyword evidence="6 13" id="KW-0812">Transmembrane</keyword>
<dbReference type="EC" id="2.7.13.3" evidence="3"/>
<accession>A0A1Z1FBK5</accession>
<dbReference type="InterPro" id="IPR011495">
    <property type="entry name" value="Sig_transdc_His_kin_sub2_dim/P"/>
</dbReference>
<evidence type="ECO:0000256" key="1">
    <source>
        <dbReference type="ARBA" id="ARBA00000085"/>
    </source>
</evidence>
<dbReference type="Proteomes" id="UP000195807">
    <property type="component" value="Chromosome"/>
</dbReference>
<evidence type="ECO:0000313" key="17">
    <source>
        <dbReference type="EMBL" id="ARU16106.1"/>
    </source>
</evidence>
<dbReference type="InterPro" id="IPR038318">
    <property type="entry name" value="KdpD_sf"/>
</dbReference>
<evidence type="ECO:0000256" key="3">
    <source>
        <dbReference type="ARBA" id="ARBA00012438"/>
    </source>
</evidence>
<evidence type="ECO:0000256" key="11">
    <source>
        <dbReference type="ARBA" id="ARBA00023012"/>
    </source>
</evidence>
<dbReference type="PANTHER" id="PTHR41523:SF8">
    <property type="entry name" value="ETHYLENE RESPONSE SENSOR PROTEIN"/>
    <property type="match status" value="1"/>
</dbReference>
<evidence type="ECO:0000256" key="9">
    <source>
        <dbReference type="ARBA" id="ARBA00022840"/>
    </source>
</evidence>
<evidence type="ECO:0000256" key="13">
    <source>
        <dbReference type="SAM" id="Phobius"/>
    </source>
</evidence>
<keyword evidence="7" id="KW-0547">Nucleotide-binding</keyword>
<evidence type="ECO:0000259" key="16">
    <source>
        <dbReference type="Pfam" id="PF13581"/>
    </source>
</evidence>
<keyword evidence="9" id="KW-0067">ATP-binding</keyword>
<reference evidence="17 18" key="1">
    <citation type="submission" date="2017-01" db="EMBL/GenBank/DDBJ databases">
        <title>Complete genome sequence of esterase-producing bacterium Croceicoccus marinus E4A9.</title>
        <authorList>
            <person name="Wu Y.-H."/>
            <person name="Cheng H."/>
            <person name="Xu L."/>
            <person name="Huo Y.-Y."/>
            <person name="Wang C.-S."/>
            <person name="Xu X.-W."/>
        </authorList>
    </citation>
    <scope>NUCLEOTIDE SEQUENCE [LARGE SCALE GENOMIC DNA]</scope>
    <source>
        <strain evidence="17 18">E4A9</strain>
    </source>
</reference>
<evidence type="ECO:0000256" key="10">
    <source>
        <dbReference type="ARBA" id="ARBA00022989"/>
    </source>
</evidence>
<dbReference type="PROSITE" id="PS51257">
    <property type="entry name" value="PROKAR_LIPOPROTEIN"/>
    <property type="match status" value="1"/>
</dbReference>
<organism evidence="17 18">
    <name type="scientific">Croceicoccus marinus</name>
    <dbReference type="NCBI Taxonomy" id="450378"/>
    <lineage>
        <taxon>Bacteria</taxon>
        <taxon>Pseudomonadati</taxon>
        <taxon>Pseudomonadota</taxon>
        <taxon>Alphaproteobacteria</taxon>
        <taxon>Sphingomonadales</taxon>
        <taxon>Erythrobacteraceae</taxon>
        <taxon>Croceicoccus</taxon>
    </lineage>
</organism>
<dbReference type="InterPro" id="IPR036890">
    <property type="entry name" value="HATPase_C_sf"/>
</dbReference>
<dbReference type="GO" id="GO:0000160">
    <property type="term" value="P:phosphorelay signal transduction system"/>
    <property type="evidence" value="ECO:0007669"/>
    <property type="project" value="UniProtKB-KW"/>
</dbReference>